<dbReference type="InterPro" id="IPR016169">
    <property type="entry name" value="FAD-bd_PCMH_sub2"/>
</dbReference>
<comment type="similarity">
    <text evidence="1">Belongs to the oxygen-dependent FAD-linked oxidoreductase family.</text>
</comment>
<evidence type="ECO:0000313" key="5">
    <source>
        <dbReference type="Proteomes" id="UP001583186"/>
    </source>
</evidence>
<evidence type="ECO:0000313" key="4">
    <source>
        <dbReference type="EMBL" id="KAL1891735.1"/>
    </source>
</evidence>
<evidence type="ECO:0000259" key="3">
    <source>
        <dbReference type="PROSITE" id="PS51387"/>
    </source>
</evidence>
<dbReference type="Gene3D" id="3.40.462.20">
    <property type="match status" value="1"/>
</dbReference>
<evidence type="ECO:0000256" key="1">
    <source>
        <dbReference type="ARBA" id="ARBA00005466"/>
    </source>
</evidence>
<protein>
    <recommendedName>
        <fullName evidence="3">FAD-binding PCMH-type domain-containing protein</fullName>
    </recommendedName>
</protein>
<proteinExistence type="inferred from homology"/>
<dbReference type="PROSITE" id="PS51387">
    <property type="entry name" value="FAD_PCMH"/>
    <property type="match status" value="1"/>
</dbReference>
<comment type="caution">
    <text evidence="4">The sequence shown here is derived from an EMBL/GenBank/DDBJ whole genome shotgun (WGS) entry which is preliminary data.</text>
</comment>
<dbReference type="Proteomes" id="UP001583186">
    <property type="component" value="Unassembled WGS sequence"/>
</dbReference>
<dbReference type="InterPro" id="IPR012951">
    <property type="entry name" value="BBE"/>
</dbReference>
<dbReference type="PANTHER" id="PTHR13878">
    <property type="entry name" value="GULONOLACTONE OXIDASE"/>
    <property type="match status" value="1"/>
</dbReference>
<name>A0ABR3YV85_9PEZI</name>
<keyword evidence="2" id="KW-0560">Oxidoreductase</keyword>
<feature type="domain" description="FAD-binding PCMH-type" evidence="3">
    <location>
        <begin position="167"/>
        <end position="352"/>
    </location>
</feature>
<dbReference type="InterPro" id="IPR016166">
    <property type="entry name" value="FAD-bd_PCMH"/>
</dbReference>
<dbReference type="EMBL" id="JAWCUI010000050">
    <property type="protein sequence ID" value="KAL1891735.1"/>
    <property type="molecule type" value="Genomic_DNA"/>
</dbReference>
<dbReference type="InterPro" id="IPR036318">
    <property type="entry name" value="FAD-bd_PCMH-like_sf"/>
</dbReference>
<organism evidence="4 5">
    <name type="scientific">Sporothrix stenoceras</name>
    <dbReference type="NCBI Taxonomy" id="5173"/>
    <lineage>
        <taxon>Eukaryota</taxon>
        <taxon>Fungi</taxon>
        <taxon>Dikarya</taxon>
        <taxon>Ascomycota</taxon>
        <taxon>Pezizomycotina</taxon>
        <taxon>Sordariomycetes</taxon>
        <taxon>Sordariomycetidae</taxon>
        <taxon>Ophiostomatales</taxon>
        <taxon>Ophiostomataceae</taxon>
        <taxon>Sporothrix</taxon>
    </lineage>
</organism>
<dbReference type="SUPFAM" id="SSF56176">
    <property type="entry name" value="FAD-binding/transporter-associated domain-like"/>
    <property type="match status" value="1"/>
</dbReference>
<dbReference type="InterPro" id="IPR006094">
    <property type="entry name" value="Oxid_FAD_bind_N"/>
</dbReference>
<dbReference type="PANTHER" id="PTHR13878:SF91">
    <property type="entry name" value="FAD BINDING DOMAIN PROTEIN (AFU_ORTHOLOGUE AFUA_6G12070)-RELATED"/>
    <property type="match status" value="1"/>
</dbReference>
<reference evidence="4 5" key="1">
    <citation type="journal article" date="2024" name="IMA Fungus">
        <title>IMA Genome - F19 : A genome assembly and annotation guide to empower mycologists, including annotated draft genome sequences of Ceratocystis pirilliformis, Diaporthe australafricana, Fusarium ophioides, Paecilomyces lecythidis, and Sporothrix stenoceras.</title>
        <authorList>
            <person name="Aylward J."/>
            <person name="Wilson A.M."/>
            <person name="Visagie C.M."/>
            <person name="Spraker J."/>
            <person name="Barnes I."/>
            <person name="Buitendag C."/>
            <person name="Ceriani C."/>
            <person name="Del Mar Angel L."/>
            <person name="du Plessis D."/>
            <person name="Fuchs T."/>
            <person name="Gasser K."/>
            <person name="Kramer D."/>
            <person name="Li W."/>
            <person name="Munsamy K."/>
            <person name="Piso A."/>
            <person name="Price J.L."/>
            <person name="Sonnekus B."/>
            <person name="Thomas C."/>
            <person name="van der Nest A."/>
            <person name="van Dijk A."/>
            <person name="van Heerden A."/>
            <person name="van Vuuren N."/>
            <person name="Yilmaz N."/>
            <person name="Duong T.A."/>
            <person name="van der Merwe N.A."/>
            <person name="Wingfield M.J."/>
            <person name="Wingfield B.D."/>
        </authorList>
    </citation>
    <scope>NUCLEOTIDE SEQUENCE [LARGE SCALE GENOMIC DNA]</scope>
    <source>
        <strain evidence="4 5">CMW 5346</strain>
    </source>
</reference>
<dbReference type="Gene3D" id="3.30.465.10">
    <property type="match status" value="2"/>
</dbReference>
<evidence type="ECO:0000256" key="2">
    <source>
        <dbReference type="ARBA" id="ARBA00023002"/>
    </source>
</evidence>
<sequence length="746" mass="79165">MAQTSQSKRLLKAALVAAFTIGTTTAYASNVDINFPYEAVQLTDADVGNFSAVAFGNATGVSEASAGAAAPACRAFPGSKDWPSVATWARLNATMDGGLLHPSPLGAVCYQSANGTLGTFNLTQCLELVFGSFDSRVYIDDPLTVLTSWPQGETCPATLQPQGTCTRGGFPEYVVNVTTVKQVQAAVNFARNENVRLVVKNTGHDFVGRSTGAGALSVWTHHLKNFEFLQNHTVTTQDGRTYYSGMAARVGVGLEAWELYQYMVKYNMTLVVPGGQTVGAFGGWMAGGGHSSLGSLYGMGSDQVLALQVVTADGRYVTVNATSNPDLFYALRGGGPGSYGIVTSAIVRAFPAVHVSESTISFQVGNPYRGFNFSGLPFPPLNGTNVSNLTNPFGGTNPFNFTAPNTNGTRPHPPQFRQPVTAPSTEAFWEAVNTYFRFGQQLCDGGGTGYSYISQLSPGFGGSANGSANGSYSFSTTLELPGMTALEAQAFLQPLFDSLNQLGIKVNNTMPRISASWGPGPQQGAGDSPGNGRFATRLFPRRNWDNDSTFNATMTALRAVIQSGYSFHGVQVAPSRNLPAAQFPGNSSVNPAFRDALIHGDVFDYEGFGGDYGPGPGFSSNSTADTVASRQKAARARFEAALDLLRAATPGSGAYVNEADPDEPNWQQSFWGAEYNRLLAVKRARDPWNVFWAPTTVGSESWSVRTANALYEGSQNGRLCQVTAPAGAEDLGPVGHKRSFTGPRHA</sequence>
<gene>
    <name evidence="4" type="ORF">Sste5346_007485</name>
</gene>
<dbReference type="Pfam" id="PF08031">
    <property type="entry name" value="BBE"/>
    <property type="match status" value="1"/>
</dbReference>
<keyword evidence="5" id="KW-1185">Reference proteome</keyword>
<accession>A0ABR3YV85</accession>
<dbReference type="InterPro" id="IPR050432">
    <property type="entry name" value="FAD-linked_Oxidoreductases_BP"/>
</dbReference>
<dbReference type="Pfam" id="PF01565">
    <property type="entry name" value="FAD_binding_4"/>
    <property type="match status" value="1"/>
</dbReference>